<name>A0A1I5AX47_9GAMM</name>
<proteinExistence type="predicted"/>
<evidence type="ECO:0000313" key="2">
    <source>
        <dbReference type="EMBL" id="SFN67086.1"/>
    </source>
</evidence>
<dbReference type="EMBL" id="FOVF01000045">
    <property type="protein sequence ID" value="SFN67086.1"/>
    <property type="molecule type" value="Genomic_DNA"/>
</dbReference>
<keyword evidence="3" id="KW-1185">Reference proteome</keyword>
<feature type="domain" description="RES" evidence="1">
    <location>
        <begin position="204"/>
        <end position="351"/>
    </location>
</feature>
<reference evidence="2 3" key="1">
    <citation type="submission" date="2016-10" db="EMBL/GenBank/DDBJ databases">
        <authorList>
            <person name="de Groot N.N."/>
        </authorList>
    </citation>
    <scope>NUCLEOTIDE SEQUENCE [LARGE SCALE GENOMIC DNA]</scope>
    <source>
        <strain evidence="2 3">CGMCC 1.7659</strain>
    </source>
</reference>
<dbReference type="Pfam" id="PF08808">
    <property type="entry name" value="RES"/>
    <property type="match status" value="1"/>
</dbReference>
<dbReference type="AlphaFoldDB" id="A0A1I5AX47"/>
<dbReference type="InterPro" id="IPR041206">
    <property type="entry name" value="HEPN/RES_NTD1"/>
</dbReference>
<accession>A0A1I5AX47</accession>
<dbReference type="RefSeq" id="WP_092410806.1">
    <property type="nucleotide sequence ID" value="NZ_FOVF01000045.1"/>
</dbReference>
<dbReference type="OrthoDB" id="648213at2"/>
<protein>
    <submittedName>
        <fullName evidence="2">RES domain-containing protein</fullName>
    </submittedName>
</protein>
<gene>
    <name evidence="2" type="ORF">SAMN05216289_14510</name>
</gene>
<evidence type="ECO:0000313" key="3">
    <source>
        <dbReference type="Proteomes" id="UP000198575"/>
    </source>
</evidence>
<dbReference type="Proteomes" id="UP000198575">
    <property type="component" value="Unassembled WGS sequence"/>
</dbReference>
<dbReference type="Pfam" id="PF18870">
    <property type="entry name" value="HEPN_RES_NTD1"/>
    <property type="match status" value="1"/>
</dbReference>
<sequence>MDRVCWKCFEGSFDIEEFIRANGTVSRCDFCRTTRIRTISVEHLVEFLREAFEKAYGSAVEDLPYDSAEGGYQGTTWSTAELLLDHVDFPRDERNKLFLRLVGEIGDDTWCEYDWTSLEVDQALLIGWEHFCEAIKHHRRFFFQEFGVDADDHDSISPARMLDVILRWVHELKLIRTLKSGEIVYRARASSKMAPFTTAQELGPPPVEAALQANRMNPIGIPMFYVADRKETAIAETPGNELSLGHFRILKDLRVVDLAKLPPVPGFFSSESREKRQTIQFLYKFRDAIEQPVARDNAAHLDYLPSQVVTEYVRERGVHGMVIDGVCYRSAKISGALNYVFFATSANVVPKAKSKWYELPQDLWFKLTKSETKKIRNRGS</sequence>
<dbReference type="InterPro" id="IPR014914">
    <property type="entry name" value="RES_dom"/>
</dbReference>
<evidence type="ECO:0000259" key="1">
    <source>
        <dbReference type="SMART" id="SM00953"/>
    </source>
</evidence>
<dbReference type="SMART" id="SM00953">
    <property type="entry name" value="RES"/>
    <property type="match status" value="1"/>
</dbReference>
<organism evidence="2 3">
    <name type="scientific">Dokdonella immobilis</name>
    <dbReference type="NCBI Taxonomy" id="578942"/>
    <lineage>
        <taxon>Bacteria</taxon>
        <taxon>Pseudomonadati</taxon>
        <taxon>Pseudomonadota</taxon>
        <taxon>Gammaproteobacteria</taxon>
        <taxon>Lysobacterales</taxon>
        <taxon>Rhodanobacteraceae</taxon>
        <taxon>Dokdonella</taxon>
    </lineage>
</organism>